<dbReference type="EMBL" id="CAJNOR010001111">
    <property type="protein sequence ID" value="CAF1077246.1"/>
    <property type="molecule type" value="Genomic_DNA"/>
</dbReference>
<name>A0A814MC76_ADIRI</name>
<dbReference type="AlphaFoldDB" id="A0A814MC76"/>
<evidence type="ECO:0000313" key="4">
    <source>
        <dbReference type="Proteomes" id="UP000663828"/>
    </source>
</evidence>
<evidence type="ECO:0000313" key="3">
    <source>
        <dbReference type="EMBL" id="CAF1081646.1"/>
    </source>
</evidence>
<keyword evidence="1" id="KW-0812">Transmembrane</keyword>
<dbReference type="EMBL" id="CAJNOJ010000090">
    <property type="protein sequence ID" value="CAF1081646.1"/>
    <property type="molecule type" value="Genomic_DNA"/>
</dbReference>
<reference evidence="2" key="1">
    <citation type="submission" date="2021-02" db="EMBL/GenBank/DDBJ databases">
        <authorList>
            <person name="Nowell W R."/>
        </authorList>
    </citation>
    <scope>NUCLEOTIDE SEQUENCE</scope>
</reference>
<evidence type="ECO:0000313" key="2">
    <source>
        <dbReference type="EMBL" id="CAF1077246.1"/>
    </source>
</evidence>
<keyword evidence="1" id="KW-1133">Transmembrane helix</keyword>
<evidence type="ECO:0000256" key="1">
    <source>
        <dbReference type="SAM" id="Phobius"/>
    </source>
</evidence>
<dbReference type="OrthoDB" id="10022358at2759"/>
<protein>
    <submittedName>
        <fullName evidence="2">Uncharacterized protein</fullName>
    </submittedName>
</protein>
<organism evidence="2 4">
    <name type="scientific">Adineta ricciae</name>
    <name type="common">Rotifer</name>
    <dbReference type="NCBI Taxonomy" id="249248"/>
    <lineage>
        <taxon>Eukaryota</taxon>
        <taxon>Metazoa</taxon>
        <taxon>Spiralia</taxon>
        <taxon>Gnathifera</taxon>
        <taxon>Rotifera</taxon>
        <taxon>Eurotatoria</taxon>
        <taxon>Bdelloidea</taxon>
        <taxon>Adinetida</taxon>
        <taxon>Adinetidae</taxon>
        <taxon>Adineta</taxon>
    </lineage>
</organism>
<dbReference type="Proteomes" id="UP000663852">
    <property type="component" value="Unassembled WGS sequence"/>
</dbReference>
<keyword evidence="1" id="KW-0472">Membrane</keyword>
<feature type="transmembrane region" description="Helical" evidence="1">
    <location>
        <begin position="176"/>
        <end position="198"/>
    </location>
</feature>
<accession>A0A814MC76</accession>
<comment type="caution">
    <text evidence="2">The sequence shown here is derived from an EMBL/GenBank/DDBJ whole genome shotgun (WGS) entry which is preliminary data.</text>
</comment>
<dbReference type="Proteomes" id="UP000663828">
    <property type="component" value="Unassembled WGS sequence"/>
</dbReference>
<feature type="transmembrane region" description="Helical" evidence="1">
    <location>
        <begin position="23"/>
        <end position="44"/>
    </location>
</feature>
<proteinExistence type="predicted"/>
<keyword evidence="4" id="KW-1185">Reference proteome</keyword>
<sequence length="330" mass="37915">MIIVIDVNGIFDIKQHKINSPHFVFASLRTMHFLPLLLTFPYIYASTSGGDHNSASPAPAAPTNDLGLTFGHTVNKRDQHITVYFDIANLTLKEYRYYYFDFRPFGSYGRSEYLPRQRLIDSHNSLRIVGLHDGDYISCVTFIDEYGTVFKPRFACYEFTLGEKTVGAHHGSTSGYLAPLLFAFAFVLHVLIAVVHHIKAKNYAQKLLHRFMNVSRRSNLKRIYIQDSLKELDHPHLSASIQRRLSRVTIDANEDSEFERERSYSGHNAVDELPLYTIPYHNGRTMDVIPEYEHSNTLDSVSSMRHLIDNAPWNRRTNRSASSSIRRMSP</sequence>
<gene>
    <name evidence="3" type="ORF">EDS130_LOCUS18999</name>
    <name evidence="2" type="ORF">XAT740_LOCUS17133</name>
</gene>